<accession>A0A1D2MFN3</accession>
<dbReference type="OMA" id="LGSWGWE"/>
<feature type="compositionally biased region" description="Low complexity" evidence="8">
    <location>
        <begin position="2141"/>
        <end position="2151"/>
    </location>
</feature>
<dbReference type="PANTHER" id="PTHR13059">
    <property type="entry name" value="HMG-BOX TRANSCRIPTION FACTOR BBX"/>
    <property type="match status" value="1"/>
</dbReference>
<dbReference type="PROSITE" id="PS50118">
    <property type="entry name" value="HMG_BOX_2"/>
    <property type="match status" value="1"/>
</dbReference>
<gene>
    <name evidence="11" type="ORF">Ocin01_14899</name>
</gene>
<keyword evidence="3" id="KW-0805">Transcription regulation</keyword>
<dbReference type="InterPro" id="IPR036910">
    <property type="entry name" value="HMG_box_dom_sf"/>
</dbReference>
<feature type="region of interest" description="Disordered" evidence="8">
    <location>
        <begin position="449"/>
        <end position="468"/>
    </location>
</feature>
<feature type="compositionally biased region" description="Low complexity" evidence="8">
    <location>
        <begin position="924"/>
        <end position="935"/>
    </location>
</feature>
<evidence type="ECO:0000256" key="5">
    <source>
        <dbReference type="ARBA" id="ARBA00023163"/>
    </source>
</evidence>
<feature type="compositionally biased region" description="Low complexity" evidence="8">
    <location>
        <begin position="2395"/>
        <end position="2406"/>
    </location>
</feature>
<evidence type="ECO:0000256" key="7">
    <source>
        <dbReference type="PROSITE-ProRule" id="PRU00267"/>
    </source>
</evidence>
<keyword evidence="2" id="KW-0597">Phosphoprotein</keyword>
<feature type="region of interest" description="Disordered" evidence="8">
    <location>
        <begin position="28"/>
        <end position="78"/>
    </location>
</feature>
<dbReference type="SUPFAM" id="SSF47095">
    <property type="entry name" value="HMG-box"/>
    <property type="match status" value="1"/>
</dbReference>
<feature type="compositionally biased region" description="Basic and acidic residues" evidence="8">
    <location>
        <begin position="357"/>
        <end position="369"/>
    </location>
</feature>
<keyword evidence="9" id="KW-0732">Signal</keyword>
<feature type="compositionally biased region" description="Low complexity" evidence="8">
    <location>
        <begin position="231"/>
        <end position="248"/>
    </location>
</feature>
<feature type="compositionally biased region" description="Low complexity" evidence="8">
    <location>
        <begin position="56"/>
        <end position="74"/>
    </location>
</feature>
<organism evidence="11 12">
    <name type="scientific">Orchesella cincta</name>
    <name type="common">Springtail</name>
    <name type="synonym">Podura cincta</name>
    <dbReference type="NCBI Taxonomy" id="48709"/>
    <lineage>
        <taxon>Eukaryota</taxon>
        <taxon>Metazoa</taxon>
        <taxon>Ecdysozoa</taxon>
        <taxon>Arthropoda</taxon>
        <taxon>Hexapoda</taxon>
        <taxon>Collembola</taxon>
        <taxon>Entomobryomorpha</taxon>
        <taxon>Entomobryoidea</taxon>
        <taxon>Orchesellidae</taxon>
        <taxon>Orchesellinae</taxon>
        <taxon>Orchesella</taxon>
    </lineage>
</organism>
<feature type="domain" description="HMG box" evidence="10">
    <location>
        <begin position="1592"/>
        <end position="1660"/>
    </location>
</feature>
<dbReference type="InterPro" id="IPR052412">
    <property type="entry name" value="CC-Dev_Transcription_Reg"/>
</dbReference>
<feature type="region of interest" description="Disordered" evidence="8">
    <location>
        <begin position="1662"/>
        <end position="1725"/>
    </location>
</feature>
<feature type="region of interest" description="Disordered" evidence="8">
    <location>
        <begin position="2269"/>
        <end position="2297"/>
    </location>
</feature>
<feature type="compositionally biased region" description="Basic and acidic residues" evidence="8">
    <location>
        <begin position="1582"/>
        <end position="1592"/>
    </location>
</feature>
<dbReference type="EMBL" id="LJIJ01001422">
    <property type="protein sequence ID" value="ODM91783.1"/>
    <property type="molecule type" value="Genomic_DNA"/>
</dbReference>
<feature type="region of interest" description="Disordered" evidence="8">
    <location>
        <begin position="924"/>
        <end position="972"/>
    </location>
</feature>
<feature type="region of interest" description="Disordered" evidence="8">
    <location>
        <begin position="849"/>
        <end position="873"/>
    </location>
</feature>
<keyword evidence="6 7" id="KW-0539">Nucleus</keyword>
<feature type="compositionally biased region" description="Basic and acidic residues" evidence="8">
    <location>
        <begin position="1853"/>
        <end position="1872"/>
    </location>
</feature>
<dbReference type="InterPro" id="IPR058606">
    <property type="entry name" value="HTH_Cic_C"/>
</dbReference>
<evidence type="ECO:0000256" key="4">
    <source>
        <dbReference type="ARBA" id="ARBA00023125"/>
    </source>
</evidence>
<feature type="region of interest" description="Disordered" evidence="8">
    <location>
        <begin position="1744"/>
        <end position="1770"/>
    </location>
</feature>
<feature type="compositionally biased region" description="Polar residues" evidence="8">
    <location>
        <begin position="2037"/>
        <end position="2047"/>
    </location>
</feature>
<dbReference type="GO" id="GO:0005634">
    <property type="term" value="C:nucleus"/>
    <property type="evidence" value="ECO:0007669"/>
    <property type="project" value="UniProtKB-UniRule"/>
</dbReference>
<evidence type="ECO:0000256" key="3">
    <source>
        <dbReference type="ARBA" id="ARBA00023015"/>
    </source>
</evidence>
<dbReference type="Pfam" id="PF16090">
    <property type="entry name" value="DUF4819"/>
    <property type="match status" value="1"/>
</dbReference>
<dbReference type="Gene3D" id="1.10.30.10">
    <property type="entry name" value="High mobility group box domain"/>
    <property type="match status" value="1"/>
</dbReference>
<reference evidence="11 12" key="1">
    <citation type="journal article" date="2016" name="Genome Biol. Evol.">
        <title>Gene Family Evolution Reflects Adaptation to Soil Environmental Stressors in the Genome of the Collembolan Orchesella cincta.</title>
        <authorList>
            <person name="Faddeeva-Vakhrusheva A."/>
            <person name="Derks M.F."/>
            <person name="Anvar S.Y."/>
            <person name="Agamennone V."/>
            <person name="Suring W."/>
            <person name="Smit S."/>
            <person name="van Straalen N.M."/>
            <person name="Roelofs D."/>
        </authorList>
    </citation>
    <scope>NUCLEOTIDE SEQUENCE [LARGE SCALE GENOMIC DNA]</scope>
    <source>
        <tissue evidence="11">Mixed pool</tissue>
    </source>
</reference>
<feature type="compositionally biased region" description="Basic and acidic residues" evidence="8">
    <location>
        <begin position="1709"/>
        <end position="1720"/>
    </location>
</feature>
<feature type="compositionally biased region" description="Basic and acidic residues" evidence="8">
    <location>
        <begin position="650"/>
        <end position="664"/>
    </location>
</feature>
<dbReference type="Pfam" id="PF00505">
    <property type="entry name" value="HMG_box"/>
    <property type="match status" value="1"/>
</dbReference>
<feature type="region of interest" description="Disordered" evidence="8">
    <location>
        <begin position="331"/>
        <end position="436"/>
    </location>
</feature>
<evidence type="ECO:0000256" key="9">
    <source>
        <dbReference type="SAM" id="SignalP"/>
    </source>
</evidence>
<feature type="compositionally biased region" description="Low complexity" evidence="8">
    <location>
        <begin position="1470"/>
        <end position="1480"/>
    </location>
</feature>
<comment type="caution">
    <text evidence="11">The sequence shown here is derived from an EMBL/GenBank/DDBJ whole genome shotgun (WGS) entry which is preliminary data.</text>
</comment>
<dbReference type="PANTHER" id="PTHR13059:SF13">
    <property type="entry name" value="PROTEIN CAPICUA HOMOLOG"/>
    <property type="match status" value="1"/>
</dbReference>
<feature type="compositionally biased region" description="Polar residues" evidence="8">
    <location>
        <begin position="852"/>
        <end position="862"/>
    </location>
</feature>
<feature type="DNA-binding region" description="HMG box" evidence="7">
    <location>
        <begin position="1592"/>
        <end position="1660"/>
    </location>
</feature>
<name>A0A1D2MFN3_ORCCI</name>
<feature type="compositionally biased region" description="Low complexity" evidence="8">
    <location>
        <begin position="33"/>
        <end position="47"/>
    </location>
</feature>
<feature type="chain" id="PRO_5008903943" evidence="9">
    <location>
        <begin position="18"/>
        <end position="2412"/>
    </location>
</feature>
<feature type="compositionally biased region" description="Basic and acidic residues" evidence="8">
    <location>
        <begin position="1744"/>
        <end position="1761"/>
    </location>
</feature>
<dbReference type="Proteomes" id="UP000094527">
    <property type="component" value="Unassembled WGS sequence"/>
</dbReference>
<dbReference type="STRING" id="48709.A0A1D2MFN3"/>
<dbReference type="GO" id="GO:0000981">
    <property type="term" value="F:DNA-binding transcription factor activity, RNA polymerase II-specific"/>
    <property type="evidence" value="ECO:0007669"/>
    <property type="project" value="TreeGrafter"/>
</dbReference>
<feature type="compositionally biased region" description="Polar residues" evidence="8">
    <location>
        <begin position="331"/>
        <end position="347"/>
    </location>
</feature>
<feature type="region of interest" description="Disordered" evidence="8">
    <location>
        <begin position="1843"/>
        <end position="1872"/>
    </location>
</feature>
<sequence>MAMRIHVMSSLALFLRGMKQPPVVVSSAGSILSGTDSSSGRNDTSSSKPEPSSKDGSNNTTGGGCTSSSTSSSESFKRLPKKRKFDLSDFEAQESEKNILPVTTASAIITTASVLTYGSSSPNVPTTSPVTSGINLVDAVSPRQNVSIISSLPSSCQSAIVQNHRHVNAIHSTVFVSQSLRESGELRSPENIHHIKSSPASNLVLSSQSSSSIPVRSISQPVIVTSSPGLNSHPSHHSTNSSNIISDSFNLPSKAMLSSHPYDRPSPSPISVNPHVIKSPTNYSSSSHNSQQSQGLSMPNMSSRDQVQETVVYTHYGPNQNRAVVTQQPSMYKASGTSPSVTISPPNSVLAISRQDPSPHVHSQSDHQPIDLGCRSSSSRIGVHHSRSLSPTQQQQHLQSQQQSGATHSHYGAISQPQQQQQSVVNYRSRTPSPSRYRVQQMHSIHPDQIQSSRNVHLSPSPQGQPTGQYTTSAFRHHLSPTKNPHMVHYQGSSNEGLNLTVERIKSPVEYVPYTTQSSNSSVSSLPVNTPAEAKFAQIAPLLSQGMLHRQHNQSLEHQGLSHSQSVVVDDRLLMTAPSSFHRKEEHTHELVLRAPGVVQHNPQQHTVVNSVISNAAAQMEGNSSNNQDDFRDRRSAIERIHRPTSVEVNRSDNEDKSMVEESHQTSPYAAKYRYSNDGCFQTVLQKNKQEELNKERQRWTSTNIKTEVVATDSQATGHQQQTIDISSRTATNVSQSVNVPPSQPVLDLREWKGHRVLAKRSDGRIYFYMPGVITAVNGHSTITVLFDRDQVYEEYTNVILSSTSFYDIVSDASPAPAQVTVGCNVCVRTSPENNVYVEGVVSRISEVETPPVTSGGRQVSGRSPPVLDASLSNDDKSKRLEYDFCESDDDLRREDIHFSEAAMTIGGRSASLTLGTQLGSSKCSSVQSHVSSGSLIGERGTPRSQATTPRSLNDTPHKYKKGDVVSTPTGIRKKFNGKQWRRLCSKEGCTKESQRRGFCSRHLGIKKPHHGSQNSSLSSRSKSKESEADEASSRDSGTSPSSLRDVRVTGRFDAEETEAATMLVSLSRSTSPSFSPPSSQKSGCNSPRVLQSPLTVGSRHNLFLPISGVPCTSPVPTSSATIVVQSVSGESGRSRSHQSVIRPEIVRPRIAPTGTSVIQMSPMLPISSSESVVTRTPLIVQTSNGTVNGIQTSTCNIVPATSANGTPIGIVIANPARISQSAMHENLSNTSVIKDTKQEAQNHQQNLEGHRSILTGPLAPPAPLGTFKGSTMTLTPLVVQSAQGAGKGQVQIVLAPVGTTLGQSQARQIVAATSTTSTCTSVPISTVVTLPNGPSFNARKTLVLTSMAQPNNEGMHATFHSSRNAPNGRSEMVIKNGESGATSSGTVNGVSVVNGPSSPPQLIIPENSGTSDTTSVVLVRPKVEPIPKIIHVVDASQSNNNGAAGANSNNANPTGTVVLTFDQQNNTAPTLPTQLLPVVPCLPPNDGNTSNESDTDSTPKVYPWHALLPFLTPTPSPPQQSSQNGTPESPAKEGSTANVGVNQDGELLLPDIGDDDDDVFEGVTDTVSGSTKRRAQSLPAPKDDSKEPERIRRPMNAFMIFSKRHRALVHQRHPNQDNRTVSKILGEWWYQLGPEEKQKYHELASEVKEAHFKANPGWKWCSRDRRKSSSSTMAGAPPDGKRPRTSSNEDGAYPGQGQTEGVDTSFTEVKETPGEKAGDVSDDDDKMVICDDIDLQCKEKVSDCESDAEDHGVRGSDKNQSKNMGKDTPNQAAQTFVSVSNTNLMPGTTTVLTANTTPISILTPTSTINKPKAIRLPSDSSTGSPLLLSQPVPKLVFQPAGGAFRSVPSPKDPPKTDDGLENQKEQKTEDKIIFTSKPQTTLVTFTQVTTAGCSVPTQALLVRPTFTIPFANNKNVTTTYLTLLKPVDTTVTANTINSATPNVVTSGNNEGDKSKVKATIVNIPVGSGSDDATKSSDKEATTVETKDVNVKPFVLAPTPAQLGKAPLQRRQSQGNCLPLSFTPVIGSHVVEKKDNQTGNDAESPNENDSDRMEVDSNEPEVINISNQRNAEPLTIKIDFAPDEEHEEIKECQLSASQLTPTPKSFFKKNVEDGMDKVLEQVKFSEKFSSLPQFNPEETQSPSTLSLPSSPRLILNTFRKKRMPSGEFRTPQDVQQAQAQETPNANSSTSTNTLTYTPNCVATDQSEFEIDHDHHAPMTAPVRLTGNTFFGPDFNIEAFKTDNPLLKSNDDGTVPISPVIDRTPGSSLGLAGLRSPRTPKTPSTSRSLNEPGMEKGHRRILEQRRQLVVQLFNENGLFPTTQATSAFQSQHADVFPSKSCLQLKIREVRQKLMSQPQGGGSQLGSAPPTPLTPSASESLAFNLPLTPSTPNEAGSSHTQPHSSSTSVAQQES</sequence>
<dbReference type="GO" id="GO:0000977">
    <property type="term" value="F:RNA polymerase II transcription regulatory region sequence-specific DNA binding"/>
    <property type="evidence" value="ECO:0007669"/>
    <property type="project" value="TreeGrafter"/>
</dbReference>
<feature type="compositionally biased region" description="Low complexity" evidence="8">
    <location>
        <begin position="284"/>
        <end position="297"/>
    </location>
</feature>
<feature type="compositionally biased region" description="Low complexity" evidence="8">
    <location>
        <begin position="416"/>
        <end position="436"/>
    </location>
</feature>
<feature type="region of interest" description="Disordered" evidence="8">
    <location>
        <begin position="2030"/>
        <end position="2057"/>
    </location>
</feature>
<keyword evidence="1" id="KW-0678">Repressor</keyword>
<evidence type="ECO:0000313" key="12">
    <source>
        <dbReference type="Proteomes" id="UP000094527"/>
    </source>
</evidence>
<feature type="region of interest" description="Disordered" evidence="8">
    <location>
        <begin position="2353"/>
        <end position="2412"/>
    </location>
</feature>
<dbReference type="InterPro" id="IPR009071">
    <property type="entry name" value="HMG_box_dom"/>
</dbReference>
<feature type="compositionally biased region" description="Low complexity" evidence="8">
    <location>
        <begin position="2182"/>
        <end position="2194"/>
    </location>
</feature>
<keyword evidence="5" id="KW-0804">Transcription</keyword>
<evidence type="ECO:0000256" key="8">
    <source>
        <dbReference type="SAM" id="MobiDB-lite"/>
    </source>
</evidence>
<evidence type="ECO:0000256" key="6">
    <source>
        <dbReference type="ARBA" id="ARBA00023242"/>
    </source>
</evidence>
<dbReference type="InterPro" id="IPR032147">
    <property type="entry name" value="Cic_dom"/>
</dbReference>
<feature type="compositionally biased region" description="Polar residues" evidence="8">
    <location>
        <begin position="1697"/>
        <end position="1708"/>
    </location>
</feature>
<evidence type="ECO:0000256" key="1">
    <source>
        <dbReference type="ARBA" id="ARBA00022491"/>
    </source>
</evidence>
<dbReference type="CDD" id="cd21990">
    <property type="entry name" value="HMG-box_CIC-like"/>
    <property type="match status" value="1"/>
</dbReference>
<feature type="region of interest" description="Disordered" evidence="8">
    <location>
        <begin position="2162"/>
        <end position="2194"/>
    </location>
</feature>
<dbReference type="OrthoDB" id="10051111at2759"/>
<protein>
    <submittedName>
        <fullName evidence="11">Protein capicua</fullName>
    </submittedName>
</protein>
<evidence type="ECO:0000313" key="11">
    <source>
        <dbReference type="EMBL" id="ODM91783.1"/>
    </source>
</evidence>
<feature type="compositionally biased region" description="Polar residues" evidence="8">
    <location>
        <begin position="2278"/>
        <end position="2288"/>
    </location>
</feature>
<feature type="region of interest" description="Disordered" evidence="8">
    <location>
        <begin position="638"/>
        <end position="665"/>
    </location>
</feature>
<feature type="region of interest" description="Disordered" evidence="8">
    <location>
        <begin position="224"/>
        <end position="305"/>
    </location>
</feature>
<feature type="region of interest" description="Disordered" evidence="8">
    <location>
        <begin position="2132"/>
        <end position="2151"/>
    </location>
</feature>
<feature type="compositionally biased region" description="Polar residues" evidence="8">
    <location>
        <begin position="2172"/>
        <end position="2181"/>
    </location>
</feature>
<evidence type="ECO:0000259" key="10">
    <source>
        <dbReference type="PROSITE" id="PS50118"/>
    </source>
</evidence>
<feature type="region of interest" description="Disordered" evidence="8">
    <location>
        <begin position="1003"/>
        <end position="1048"/>
    </location>
</feature>
<keyword evidence="12" id="KW-1185">Reference proteome</keyword>
<evidence type="ECO:0000256" key="2">
    <source>
        <dbReference type="ARBA" id="ARBA00022553"/>
    </source>
</evidence>
<feature type="compositionally biased region" description="Polar residues" evidence="8">
    <location>
        <begin position="1487"/>
        <end position="1499"/>
    </location>
</feature>
<dbReference type="FunFam" id="1.10.30.10:FF:000010">
    <property type="entry name" value="Capicua transcriptional repressor b"/>
    <property type="match status" value="1"/>
</dbReference>
<keyword evidence="4 7" id="KW-0238">DNA-binding</keyword>
<feature type="compositionally biased region" description="Low complexity" evidence="8">
    <location>
        <begin position="388"/>
        <end position="404"/>
    </location>
</feature>
<dbReference type="InterPro" id="IPR058607">
    <property type="entry name" value="HMG-box_Cic-like"/>
</dbReference>
<dbReference type="Pfam" id="PF25981">
    <property type="entry name" value="HTH_Cic_C"/>
    <property type="match status" value="1"/>
</dbReference>
<feature type="compositionally biased region" description="Polar residues" evidence="8">
    <location>
        <begin position="943"/>
        <end position="955"/>
    </location>
</feature>
<feature type="signal peptide" evidence="9">
    <location>
        <begin position="1"/>
        <end position="17"/>
    </location>
</feature>
<feature type="compositionally biased region" description="Polar residues" evidence="8">
    <location>
        <begin position="2385"/>
        <end position="2394"/>
    </location>
</feature>
<proteinExistence type="predicted"/>
<feature type="compositionally biased region" description="Low complexity" evidence="8">
    <location>
        <begin position="1066"/>
        <end position="1083"/>
    </location>
</feature>
<feature type="region of interest" description="Disordered" evidence="8">
    <location>
        <begin position="1469"/>
        <end position="1592"/>
    </location>
</feature>
<feature type="region of interest" description="Disordered" evidence="8">
    <location>
        <begin position="1066"/>
        <end position="1089"/>
    </location>
</feature>
<dbReference type="SMART" id="SM00398">
    <property type="entry name" value="HMG"/>
    <property type="match status" value="1"/>
</dbReference>